<dbReference type="EMBL" id="DSAC01000029">
    <property type="protein sequence ID" value="HHO73488.1"/>
    <property type="molecule type" value="Genomic_DNA"/>
</dbReference>
<evidence type="ECO:0000313" key="2">
    <source>
        <dbReference type="EMBL" id="HHO73488.1"/>
    </source>
</evidence>
<reference evidence="2" key="1">
    <citation type="journal article" date="2020" name="mSystems">
        <title>Genome- and Community-Level Interaction Insights into Carbon Utilization and Element Cycling Functions of Hydrothermarchaeota in Hydrothermal Sediment.</title>
        <authorList>
            <person name="Zhou Z."/>
            <person name="Liu Y."/>
            <person name="Xu W."/>
            <person name="Pan J."/>
            <person name="Luo Z.H."/>
            <person name="Li M."/>
        </authorList>
    </citation>
    <scope>NUCLEOTIDE SEQUENCE [LARGE SCALE GENOMIC DNA]</scope>
    <source>
        <strain evidence="2">SpSt-114</strain>
    </source>
</reference>
<gene>
    <name evidence="2" type="ORF">ENN04_02495</name>
</gene>
<accession>A0A7C5WXR6</accession>
<evidence type="ECO:0000256" key="1">
    <source>
        <dbReference type="SAM" id="MobiDB-lite"/>
    </source>
</evidence>
<comment type="caution">
    <text evidence="2">The sequence shown here is derived from an EMBL/GenBank/DDBJ whole genome shotgun (WGS) entry which is preliminary data.</text>
</comment>
<dbReference type="AlphaFoldDB" id="A0A7C5WXR6"/>
<organism evidence="2">
    <name type="scientific">Thermocrinis ruber</name>
    <dbReference type="NCBI Taxonomy" id="75906"/>
    <lineage>
        <taxon>Bacteria</taxon>
        <taxon>Pseudomonadati</taxon>
        <taxon>Aquificota</taxon>
        <taxon>Aquificia</taxon>
        <taxon>Aquificales</taxon>
        <taxon>Aquificaceae</taxon>
        <taxon>Thermocrinis</taxon>
    </lineage>
</organism>
<feature type="region of interest" description="Disordered" evidence="1">
    <location>
        <begin position="36"/>
        <end position="56"/>
    </location>
</feature>
<name>A0A7C5WXR6_9AQUI</name>
<feature type="region of interest" description="Disordered" evidence="1">
    <location>
        <begin position="130"/>
        <end position="153"/>
    </location>
</feature>
<sequence length="153" mass="17681">MELLILLIIAIILLAWRINNEMSAIKPPSYPLIQKQQEDQSNFVPTEDEEGSMRKHSSVDYSYNDWSVDSPSSSSFLSNDLTSTHYDDDIYTDPFYCHLPGNIYHHICHDDDNRSSIFDDHWSSSNWDDWTSSGSDDWGSSSWNSWSSSSWDN</sequence>
<protein>
    <submittedName>
        <fullName evidence="2">Uncharacterized protein</fullName>
    </submittedName>
</protein>
<proteinExistence type="predicted"/>